<dbReference type="InterPro" id="IPR038077">
    <property type="entry name" value="Troponin_sf"/>
</dbReference>
<dbReference type="GO" id="GO:0006937">
    <property type="term" value="P:regulation of muscle contraction"/>
    <property type="evidence" value="ECO:0007669"/>
    <property type="project" value="InterPro"/>
</dbReference>
<comment type="similarity">
    <text evidence="2">Belongs to the troponin T family.</text>
</comment>
<dbReference type="PANTHER" id="PTHR11521:SF1">
    <property type="entry name" value="TROPONIN T, SKELETAL MUSCLE"/>
    <property type="match status" value="1"/>
</dbReference>
<proteinExistence type="inferred from homology"/>
<dbReference type="InterPro" id="IPR027707">
    <property type="entry name" value="TNNT"/>
</dbReference>
<dbReference type="Proteomes" id="UP001318040">
    <property type="component" value="Chromosome 24"/>
</dbReference>
<feature type="compositionally biased region" description="Basic and acidic residues" evidence="5">
    <location>
        <begin position="147"/>
        <end position="172"/>
    </location>
</feature>
<dbReference type="Pfam" id="PF00992">
    <property type="entry name" value="Troponin"/>
    <property type="match status" value="1"/>
</dbReference>
<feature type="compositionally biased region" description="Basic and acidic residues" evidence="5">
    <location>
        <begin position="209"/>
        <end position="226"/>
    </location>
</feature>
<feature type="region of interest" description="Disordered" evidence="5">
    <location>
        <begin position="84"/>
        <end position="129"/>
    </location>
</feature>
<comment type="function">
    <text evidence="1">Troponin T is the tropomyosin-binding subunit of troponin, the thin filament regulatory complex which confers calcium-sensitivity to striated muscle actomyosin ATPase activity.</text>
</comment>
<dbReference type="GO" id="GO:0005523">
    <property type="term" value="F:tropomyosin binding"/>
    <property type="evidence" value="ECO:0007669"/>
    <property type="project" value="TreeGrafter"/>
</dbReference>
<evidence type="ECO:0000256" key="5">
    <source>
        <dbReference type="SAM" id="MobiDB-lite"/>
    </source>
</evidence>
<dbReference type="RefSeq" id="XP_032815975.1">
    <property type="nucleotide sequence ID" value="XM_032960084.1"/>
</dbReference>
<dbReference type="InterPro" id="IPR001978">
    <property type="entry name" value="Troponin"/>
</dbReference>
<protein>
    <submittedName>
        <fullName evidence="7">Troponin T, fast skeletal muscle-like isoform X3</fullName>
    </submittedName>
</protein>
<dbReference type="Gene3D" id="1.20.5.350">
    <property type="match status" value="1"/>
</dbReference>
<gene>
    <name evidence="7" type="primary">LOC116945609</name>
</gene>
<dbReference type="GO" id="GO:0006936">
    <property type="term" value="P:muscle contraction"/>
    <property type="evidence" value="ECO:0007669"/>
    <property type="project" value="TreeGrafter"/>
</dbReference>
<keyword evidence="4" id="KW-0514">Muscle protein</keyword>
<dbReference type="PANTHER" id="PTHR11521">
    <property type="entry name" value="TROPONIN T"/>
    <property type="match status" value="1"/>
</dbReference>
<feature type="compositionally biased region" description="Low complexity" evidence="5">
    <location>
        <begin position="267"/>
        <end position="284"/>
    </location>
</feature>
<accession>A0AAJ7WZQ6</accession>
<dbReference type="AlphaFoldDB" id="A0AAJ7WZQ6"/>
<evidence type="ECO:0000256" key="3">
    <source>
        <dbReference type="ARBA" id="ARBA00022553"/>
    </source>
</evidence>
<feature type="compositionally biased region" description="Acidic residues" evidence="5">
    <location>
        <begin position="1"/>
        <end position="16"/>
    </location>
</feature>
<evidence type="ECO:0000256" key="2">
    <source>
        <dbReference type="ARBA" id="ARBA00008330"/>
    </source>
</evidence>
<keyword evidence="3" id="KW-0597">Phosphoprotein</keyword>
<dbReference type="GO" id="GO:0045214">
    <property type="term" value="P:sarcomere organization"/>
    <property type="evidence" value="ECO:0007669"/>
    <property type="project" value="TreeGrafter"/>
</dbReference>
<reference evidence="7" key="1">
    <citation type="submission" date="2025-08" db="UniProtKB">
        <authorList>
            <consortium name="RefSeq"/>
        </authorList>
    </citation>
    <scope>IDENTIFICATION</scope>
    <source>
        <tissue evidence="7">Sperm</tissue>
    </source>
</reference>
<evidence type="ECO:0000256" key="1">
    <source>
        <dbReference type="ARBA" id="ARBA00003363"/>
    </source>
</evidence>
<evidence type="ECO:0000313" key="6">
    <source>
        <dbReference type="Proteomes" id="UP001318040"/>
    </source>
</evidence>
<keyword evidence="6" id="KW-1185">Reference proteome</keyword>
<evidence type="ECO:0000256" key="4">
    <source>
        <dbReference type="ARBA" id="ARBA00023179"/>
    </source>
</evidence>
<name>A0AAJ7WZQ6_PETMA</name>
<feature type="region of interest" description="Disordered" evidence="5">
    <location>
        <begin position="1"/>
        <end position="24"/>
    </location>
</feature>
<dbReference type="SUPFAM" id="SSF90250">
    <property type="entry name" value="Troponin coil-coiled subunits"/>
    <property type="match status" value="1"/>
</dbReference>
<evidence type="ECO:0000313" key="7">
    <source>
        <dbReference type="RefSeq" id="XP_032815975.1"/>
    </source>
</evidence>
<dbReference type="GO" id="GO:0005861">
    <property type="term" value="C:troponin complex"/>
    <property type="evidence" value="ECO:0007669"/>
    <property type="project" value="InterPro"/>
</dbReference>
<organism evidence="6 7">
    <name type="scientific">Petromyzon marinus</name>
    <name type="common">Sea lamprey</name>
    <dbReference type="NCBI Taxonomy" id="7757"/>
    <lineage>
        <taxon>Eukaryota</taxon>
        <taxon>Metazoa</taxon>
        <taxon>Chordata</taxon>
        <taxon>Craniata</taxon>
        <taxon>Vertebrata</taxon>
        <taxon>Cyclostomata</taxon>
        <taxon>Hyperoartia</taxon>
        <taxon>Petromyzontiformes</taxon>
        <taxon>Petromyzontidae</taxon>
        <taxon>Petromyzon</taxon>
    </lineage>
</organism>
<feature type="region of interest" description="Disordered" evidence="5">
    <location>
        <begin position="209"/>
        <end position="313"/>
    </location>
</feature>
<sequence>MSEEEVYEEEVEEQEGDEGKPKQKFVVPQIVAPKIPDGERVDFDDIHRKRLEKDFMELQGLIDAHFDNRKQEEEELIALKERIEKRRTERSDQQRIRAEKDKERQARIADEKARKEEDRARKMAEDDIMKKKALSNMGAAYGGYLQKAEKGRGKKQTEREKKKKILADRRKPLNIDHLGEEKLKEKAKELWQWLYDLESEKFDLQEKLKRQKYDQQERNEREESGRPLEVGGGPWSSGPAGGGGGGGGGIGSEAPRQQLTTARRLPTVTTVARKNKTTTTITTTKTKENPRQNGEPGKNHCGVFVPCHHPPGG</sequence>
<feature type="compositionally biased region" description="Gly residues" evidence="5">
    <location>
        <begin position="230"/>
        <end position="251"/>
    </location>
</feature>
<dbReference type="FunFam" id="1.20.5.350:FF:000001">
    <property type="entry name" value="Troponin T, fast skeletal muscle"/>
    <property type="match status" value="1"/>
</dbReference>
<feature type="region of interest" description="Disordered" evidence="5">
    <location>
        <begin position="145"/>
        <end position="172"/>
    </location>
</feature>